<dbReference type="PANTHER" id="PTHR42070:SF1">
    <property type="entry name" value="FILAMENT ASSOCIATED PROTEIN, PUTATIVE (AFU_ORTHOLOGUE AFUA_8G06630)-RELATED"/>
    <property type="match status" value="1"/>
</dbReference>
<evidence type="ECO:0000313" key="3">
    <source>
        <dbReference type="Proteomes" id="UP000799778"/>
    </source>
</evidence>
<dbReference type="AlphaFoldDB" id="A0A6A5Y5H1"/>
<dbReference type="OrthoDB" id="4505928at2759"/>
<dbReference type="CDD" id="cd14688">
    <property type="entry name" value="bZIP_YAP"/>
    <property type="match status" value="1"/>
</dbReference>
<dbReference type="Proteomes" id="UP000799778">
    <property type="component" value="Unassembled WGS sequence"/>
</dbReference>
<dbReference type="GeneID" id="54289146"/>
<keyword evidence="3" id="KW-1185">Reference proteome</keyword>
<gene>
    <name evidence="2" type="ORF">BU24DRAFT_459705</name>
</gene>
<feature type="compositionally biased region" description="Polar residues" evidence="1">
    <location>
        <begin position="1"/>
        <end position="10"/>
    </location>
</feature>
<accession>A0A6A5Y5H1</accession>
<proteinExistence type="predicted"/>
<name>A0A6A5Y5H1_9PLEO</name>
<organism evidence="2 3">
    <name type="scientific">Aaosphaeria arxii CBS 175.79</name>
    <dbReference type="NCBI Taxonomy" id="1450172"/>
    <lineage>
        <taxon>Eukaryota</taxon>
        <taxon>Fungi</taxon>
        <taxon>Dikarya</taxon>
        <taxon>Ascomycota</taxon>
        <taxon>Pezizomycotina</taxon>
        <taxon>Dothideomycetes</taxon>
        <taxon>Pleosporomycetidae</taxon>
        <taxon>Pleosporales</taxon>
        <taxon>Pleosporales incertae sedis</taxon>
        <taxon>Aaosphaeria</taxon>
    </lineage>
</organism>
<feature type="compositionally biased region" description="Polar residues" evidence="1">
    <location>
        <begin position="139"/>
        <end position="166"/>
    </location>
</feature>
<sequence>MSDTKTSKAQNLARIRDNQRRSRARRKEYLHELEAKLRQCEQMGVEASTEIQSAARKVLEENRRLRAMLRTRGVPEIEIVAALGHDKSFENASAATTLMSALERKRTAVTSDPHVSETKPIISSDSTIATQQVSTTLTPISIPSQPASTNTIHETQSPLSVESNNDSPPPFNGAPYYPMEMTSVPHIKTEPQLGYSFDHNSNNPWLFPSEPTYLTDPASYYNTASCIDAANIIRTMGHDIGGELGVDLQYQDHTQGSNVLNPSVYNTMERYTANGQIRM</sequence>
<feature type="region of interest" description="Disordered" evidence="1">
    <location>
        <begin position="139"/>
        <end position="167"/>
    </location>
</feature>
<dbReference type="RefSeq" id="XP_033388430.1">
    <property type="nucleotide sequence ID" value="XM_033531749.1"/>
</dbReference>
<dbReference type="EMBL" id="ML978067">
    <property type="protein sequence ID" value="KAF2020091.1"/>
    <property type="molecule type" value="Genomic_DNA"/>
</dbReference>
<dbReference type="PANTHER" id="PTHR42070">
    <property type="entry name" value="FILAMENT ASSOCIATED PROTEIN, PUTATIVE (AFU_ORTHOLOGUE AFUA_8G06630)-RELATED"/>
    <property type="match status" value="1"/>
</dbReference>
<evidence type="ECO:0000256" key="1">
    <source>
        <dbReference type="SAM" id="MobiDB-lite"/>
    </source>
</evidence>
<evidence type="ECO:0000313" key="2">
    <source>
        <dbReference type="EMBL" id="KAF2020091.1"/>
    </source>
</evidence>
<feature type="region of interest" description="Disordered" evidence="1">
    <location>
        <begin position="1"/>
        <end position="24"/>
    </location>
</feature>
<reference evidence="2" key="1">
    <citation type="journal article" date="2020" name="Stud. Mycol.">
        <title>101 Dothideomycetes genomes: a test case for predicting lifestyles and emergence of pathogens.</title>
        <authorList>
            <person name="Haridas S."/>
            <person name="Albert R."/>
            <person name="Binder M."/>
            <person name="Bloem J."/>
            <person name="Labutti K."/>
            <person name="Salamov A."/>
            <person name="Andreopoulos B."/>
            <person name="Baker S."/>
            <person name="Barry K."/>
            <person name="Bills G."/>
            <person name="Bluhm B."/>
            <person name="Cannon C."/>
            <person name="Castanera R."/>
            <person name="Culley D."/>
            <person name="Daum C."/>
            <person name="Ezra D."/>
            <person name="Gonzalez J."/>
            <person name="Henrissat B."/>
            <person name="Kuo A."/>
            <person name="Liang C."/>
            <person name="Lipzen A."/>
            <person name="Lutzoni F."/>
            <person name="Magnuson J."/>
            <person name="Mondo S."/>
            <person name="Nolan M."/>
            <person name="Ohm R."/>
            <person name="Pangilinan J."/>
            <person name="Park H.-J."/>
            <person name="Ramirez L."/>
            <person name="Alfaro M."/>
            <person name="Sun H."/>
            <person name="Tritt A."/>
            <person name="Yoshinaga Y."/>
            <person name="Zwiers L.-H."/>
            <person name="Turgeon B."/>
            <person name="Goodwin S."/>
            <person name="Spatafora J."/>
            <person name="Crous P."/>
            <person name="Grigoriev I."/>
        </authorList>
    </citation>
    <scope>NUCLEOTIDE SEQUENCE</scope>
    <source>
        <strain evidence="2">CBS 175.79</strain>
    </source>
</reference>
<evidence type="ECO:0008006" key="4">
    <source>
        <dbReference type="Google" id="ProtNLM"/>
    </source>
</evidence>
<protein>
    <recommendedName>
        <fullName evidence="4">BZIP domain-containing protein</fullName>
    </recommendedName>
</protein>